<evidence type="ECO:0000313" key="1">
    <source>
        <dbReference type="EMBL" id="KAK9842149.1"/>
    </source>
</evidence>
<dbReference type="SUPFAM" id="SSF56112">
    <property type="entry name" value="Protein kinase-like (PK-like)"/>
    <property type="match status" value="1"/>
</dbReference>
<gene>
    <name evidence="1" type="ORF">WJX84_000905</name>
</gene>
<reference evidence="1 2" key="1">
    <citation type="journal article" date="2024" name="Nat. Commun.">
        <title>Phylogenomics reveals the evolutionary origins of lichenization in chlorophyte algae.</title>
        <authorList>
            <person name="Puginier C."/>
            <person name="Libourel C."/>
            <person name="Otte J."/>
            <person name="Skaloud P."/>
            <person name="Haon M."/>
            <person name="Grisel S."/>
            <person name="Petersen M."/>
            <person name="Berrin J.G."/>
            <person name="Delaux P.M."/>
            <person name="Dal Grande F."/>
            <person name="Keller J."/>
        </authorList>
    </citation>
    <scope>NUCLEOTIDE SEQUENCE [LARGE SCALE GENOMIC DNA]</scope>
    <source>
        <strain evidence="1 2">SAG 2523</strain>
    </source>
</reference>
<proteinExistence type="predicted"/>
<dbReference type="InterPro" id="IPR011009">
    <property type="entry name" value="Kinase-like_dom_sf"/>
</dbReference>
<name>A0AAW1S876_9CHLO</name>
<dbReference type="Gene3D" id="1.10.510.10">
    <property type="entry name" value="Transferase(Phosphotransferase) domain 1"/>
    <property type="match status" value="1"/>
</dbReference>
<protein>
    <recommendedName>
        <fullName evidence="3">Protein kinase domain-containing protein</fullName>
    </recommendedName>
</protein>
<evidence type="ECO:0008006" key="3">
    <source>
        <dbReference type="Google" id="ProtNLM"/>
    </source>
</evidence>
<organism evidence="1 2">
    <name type="scientific">Apatococcus fuscideae</name>
    <dbReference type="NCBI Taxonomy" id="2026836"/>
    <lineage>
        <taxon>Eukaryota</taxon>
        <taxon>Viridiplantae</taxon>
        <taxon>Chlorophyta</taxon>
        <taxon>core chlorophytes</taxon>
        <taxon>Trebouxiophyceae</taxon>
        <taxon>Chlorellales</taxon>
        <taxon>Chlorellaceae</taxon>
        <taxon>Apatococcus</taxon>
    </lineage>
</organism>
<dbReference type="EMBL" id="JALJOV010001734">
    <property type="protein sequence ID" value="KAK9842149.1"/>
    <property type="molecule type" value="Genomic_DNA"/>
</dbReference>
<accession>A0AAW1S876</accession>
<evidence type="ECO:0000313" key="2">
    <source>
        <dbReference type="Proteomes" id="UP001485043"/>
    </source>
</evidence>
<sequence length="230" mass="25795">MFKAELKEDPLNFEKAVLELEAKMTDWTLLVHGPCDYMLAAAAAGHRLRFCAVKRGGQQMKYFSQEFDLRNQLHRLQLLAHLLSGCFCRQVKLPLGSSCLLRALGSLQSFVRDILLGLRDLHAAGSVHRDIRLPDTIEVAQKIYTLIEFEHSGHANQDPCFPPLRHWPPGCRAADAAYTTASDIHGVGTMMASVNLQLDDDAVALKQWLSAPNPEARPRAREALLCQWLR</sequence>
<dbReference type="AlphaFoldDB" id="A0AAW1S876"/>
<keyword evidence="2" id="KW-1185">Reference proteome</keyword>
<dbReference type="Proteomes" id="UP001485043">
    <property type="component" value="Unassembled WGS sequence"/>
</dbReference>
<comment type="caution">
    <text evidence="1">The sequence shown here is derived from an EMBL/GenBank/DDBJ whole genome shotgun (WGS) entry which is preliminary data.</text>
</comment>